<proteinExistence type="predicted"/>
<gene>
    <name evidence="1" type="ORF">COW49_00425</name>
</gene>
<reference evidence="2" key="1">
    <citation type="submission" date="2017-09" db="EMBL/GenBank/DDBJ databases">
        <title>Depth-based differentiation of microbial function through sediment-hosted aquifers and enrichment of novel symbionts in the deep terrestrial subsurface.</title>
        <authorList>
            <person name="Probst A.J."/>
            <person name="Ladd B."/>
            <person name="Jarett J.K."/>
            <person name="Geller-Mcgrath D.E."/>
            <person name="Sieber C.M.K."/>
            <person name="Emerson J.B."/>
            <person name="Anantharaman K."/>
            <person name="Thomas B.C."/>
            <person name="Malmstrom R."/>
            <person name="Stieglmeier M."/>
            <person name="Klingl A."/>
            <person name="Woyke T."/>
            <person name="Ryan C.M."/>
            <person name="Banfield J.F."/>
        </authorList>
    </citation>
    <scope>NUCLEOTIDE SEQUENCE [LARGE SCALE GENOMIC DNA]</scope>
</reference>
<name>A0A2M7FDD5_9BACT</name>
<evidence type="ECO:0000313" key="2">
    <source>
        <dbReference type="Proteomes" id="UP000228497"/>
    </source>
</evidence>
<protein>
    <submittedName>
        <fullName evidence="1">Uncharacterized protein</fullName>
    </submittedName>
</protein>
<dbReference type="EMBL" id="PFFD01000020">
    <property type="protein sequence ID" value="PIV87266.1"/>
    <property type="molecule type" value="Genomic_DNA"/>
</dbReference>
<dbReference type="Proteomes" id="UP000228497">
    <property type="component" value="Unassembled WGS sequence"/>
</dbReference>
<evidence type="ECO:0000313" key="1">
    <source>
        <dbReference type="EMBL" id="PIV87266.1"/>
    </source>
</evidence>
<accession>A0A2M7FDD5</accession>
<comment type="caution">
    <text evidence="1">The sequence shown here is derived from an EMBL/GenBank/DDBJ whole genome shotgun (WGS) entry which is preliminary data.</text>
</comment>
<dbReference type="AlphaFoldDB" id="A0A2M7FDD5"/>
<sequence length="89" mass="9779">MGIDNGVVDVLCEECGKRLMRRLPDGTFQFVFGRTSKTGGGDVESKPSSLISMFIVGSIKIKCYRKTNGRVCGHVNIVNFFDKNVPGCF</sequence>
<organism evidence="1 2">
    <name type="scientific">Candidatus Kaiserbacteria bacterium CG17_big_fil_post_rev_8_21_14_2_50_51_7</name>
    <dbReference type="NCBI Taxonomy" id="1974613"/>
    <lineage>
        <taxon>Bacteria</taxon>
        <taxon>Candidatus Kaiseribacteriota</taxon>
    </lineage>
</organism>